<reference evidence="1 2" key="1">
    <citation type="journal article" date="2016" name="Mol. Biol. Evol.">
        <title>Comparative Genomics of Early-Diverging Mushroom-Forming Fungi Provides Insights into the Origins of Lignocellulose Decay Capabilities.</title>
        <authorList>
            <person name="Nagy L.G."/>
            <person name="Riley R."/>
            <person name="Tritt A."/>
            <person name="Adam C."/>
            <person name="Daum C."/>
            <person name="Floudas D."/>
            <person name="Sun H."/>
            <person name="Yadav J.S."/>
            <person name="Pangilinan J."/>
            <person name="Larsson K.H."/>
            <person name="Matsuura K."/>
            <person name="Barry K."/>
            <person name="Labutti K."/>
            <person name="Kuo R."/>
            <person name="Ohm R.A."/>
            <person name="Bhattacharya S.S."/>
            <person name="Shirouzu T."/>
            <person name="Yoshinaga Y."/>
            <person name="Martin F.M."/>
            <person name="Grigoriev I.V."/>
            <person name="Hibbett D.S."/>
        </authorList>
    </citation>
    <scope>NUCLEOTIDE SEQUENCE [LARGE SCALE GENOMIC DNA]</scope>
    <source>
        <strain evidence="1 2">HHB9708</strain>
    </source>
</reference>
<gene>
    <name evidence="1" type="ORF">SISNIDRAFT_461175</name>
</gene>
<name>A0A164MZZ8_9AGAM</name>
<evidence type="ECO:0000313" key="2">
    <source>
        <dbReference type="Proteomes" id="UP000076722"/>
    </source>
</evidence>
<dbReference type="EMBL" id="KV419454">
    <property type="protein sequence ID" value="KZS87220.1"/>
    <property type="molecule type" value="Genomic_DNA"/>
</dbReference>
<protein>
    <submittedName>
        <fullName evidence="1">Uncharacterized protein</fullName>
    </submittedName>
</protein>
<proteinExistence type="predicted"/>
<keyword evidence="2" id="KW-1185">Reference proteome</keyword>
<accession>A0A164MZZ8</accession>
<organism evidence="1 2">
    <name type="scientific">Sistotremastrum niveocremeum HHB9708</name>
    <dbReference type="NCBI Taxonomy" id="1314777"/>
    <lineage>
        <taxon>Eukaryota</taxon>
        <taxon>Fungi</taxon>
        <taxon>Dikarya</taxon>
        <taxon>Basidiomycota</taxon>
        <taxon>Agaricomycotina</taxon>
        <taxon>Agaricomycetes</taxon>
        <taxon>Sistotremastrales</taxon>
        <taxon>Sistotremastraceae</taxon>
        <taxon>Sertulicium</taxon>
        <taxon>Sertulicium niveocremeum</taxon>
    </lineage>
</organism>
<sequence>MRQKSLSERYDRVLEKKLPDGTPWNALETALQFVDYALNGPQPAEDQFKRPIHRIYGGAEIDVSTLSAMSTALKFHKMDYEADVLSLALSLHILDFLSAKGGRADDDAIHKHYMVVRVKAVWGMERWPDRAYFYYGAIKSLVGQKYFQWAEQIAQHISRSSSRTRWL</sequence>
<dbReference type="Proteomes" id="UP000076722">
    <property type="component" value="Unassembled WGS sequence"/>
</dbReference>
<evidence type="ECO:0000313" key="1">
    <source>
        <dbReference type="EMBL" id="KZS87220.1"/>
    </source>
</evidence>
<dbReference type="AlphaFoldDB" id="A0A164MZZ8"/>